<reference evidence="1" key="1">
    <citation type="journal article" date="2023" name="bioRxiv">
        <title>Scaffold-level genome assemblies of two parasitoid biocontrol wasps reveal the parthenogenesis mechanism and an associated novel virus.</title>
        <authorList>
            <person name="Inwood S."/>
            <person name="Skelly J."/>
            <person name="Guhlin J."/>
            <person name="Harrop T."/>
            <person name="Goldson S."/>
            <person name="Dearden P."/>
        </authorList>
    </citation>
    <scope>NUCLEOTIDE SEQUENCE</scope>
    <source>
        <strain evidence="1">Lincoln</strain>
        <tissue evidence="1">Whole body</tissue>
    </source>
</reference>
<dbReference type="Proteomes" id="UP001168972">
    <property type="component" value="Unassembled WGS sequence"/>
</dbReference>
<keyword evidence="2" id="KW-1185">Reference proteome</keyword>
<accession>A0AA39FC07</accession>
<name>A0AA39FC07_MICHY</name>
<gene>
    <name evidence="1" type="ORF">PV327_004113</name>
</gene>
<organism evidence="1 2">
    <name type="scientific">Microctonus hyperodae</name>
    <name type="common">Parasitoid wasp</name>
    <dbReference type="NCBI Taxonomy" id="165561"/>
    <lineage>
        <taxon>Eukaryota</taxon>
        <taxon>Metazoa</taxon>
        <taxon>Ecdysozoa</taxon>
        <taxon>Arthropoda</taxon>
        <taxon>Hexapoda</taxon>
        <taxon>Insecta</taxon>
        <taxon>Pterygota</taxon>
        <taxon>Neoptera</taxon>
        <taxon>Endopterygota</taxon>
        <taxon>Hymenoptera</taxon>
        <taxon>Apocrita</taxon>
        <taxon>Ichneumonoidea</taxon>
        <taxon>Braconidae</taxon>
        <taxon>Euphorinae</taxon>
        <taxon>Microctonus</taxon>
    </lineage>
</organism>
<evidence type="ECO:0008006" key="3">
    <source>
        <dbReference type="Google" id="ProtNLM"/>
    </source>
</evidence>
<proteinExistence type="predicted"/>
<dbReference type="AlphaFoldDB" id="A0AA39FC07"/>
<protein>
    <recommendedName>
        <fullName evidence="3">Retrotransposon gag domain-containing protein</fullName>
    </recommendedName>
</protein>
<evidence type="ECO:0000313" key="1">
    <source>
        <dbReference type="EMBL" id="KAK0166621.1"/>
    </source>
</evidence>
<evidence type="ECO:0000313" key="2">
    <source>
        <dbReference type="Proteomes" id="UP001168972"/>
    </source>
</evidence>
<sequence length="111" mass="13071">MNSAHGVEVNSLNGKNIENISVETDKNKFGKEKGNLIVESGGHRAWYLLNKKYWRTWEDFTRAFRYQWGVKKSDVNLFLELNELKFEKGKTLAEFTCQARMIFERMTPTNF</sequence>
<reference evidence="1" key="2">
    <citation type="submission" date="2023-03" db="EMBL/GenBank/DDBJ databases">
        <authorList>
            <person name="Inwood S.N."/>
            <person name="Skelly J.G."/>
            <person name="Guhlin J."/>
            <person name="Harrop T.W.R."/>
            <person name="Goldson S.G."/>
            <person name="Dearden P.K."/>
        </authorList>
    </citation>
    <scope>NUCLEOTIDE SEQUENCE</scope>
    <source>
        <strain evidence="1">Lincoln</strain>
        <tissue evidence="1">Whole body</tissue>
    </source>
</reference>
<comment type="caution">
    <text evidence="1">The sequence shown here is derived from an EMBL/GenBank/DDBJ whole genome shotgun (WGS) entry which is preliminary data.</text>
</comment>
<dbReference type="EMBL" id="JAQQBR010001832">
    <property type="protein sequence ID" value="KAK0166621.1"/>
    <property type="molecule type" value="Genomic_DNA"/>
</dbReference>